<organism evidence="1 2">
    <name type="scientific">Solanum verrucosum</name>
    <dbReference type="NCBI Taxonomy" id="315347"/>
    <lineage>
        <taxon>Eukaryota</taxon>
        <taxon>Viridiplantae</taxon>
        <taxon>Streptophyta</taxon>
        <taxon>Embryophyta</taxon>
        <taxon>Tracheophyta</taxon>
        <taxon>Spermatophyta</taxon>
        <taxon>Magnoliopsida</taxon>
        <taxon>eudicotyledons</taxon>
        <taxon>Gunneridae</taxon>
        <taxon>Pentapetalae</taxon>
        <taxon>asterids</taxon>
        <taxon>lamiids</taxon>
        <taxon>Solanales</taxon>
        <taxon>Solanaceae</taxon>
        <taxon>Solanoideae</taxon>
        <taxon>Solaneae</taxon>
        <taxon>Solanum</taxon>
    </lineage>
</organism>
<reference evidence="1" key="1">
    <citation type="submission" date="2023-08" db="EMBL/GenBank/DDBJ databases">
        <title>A de novo genome assembly of Solanum verrucosum Schlechtendal, a Mexican diploid species geographically isolated from the other diploid A-genome species in potato relatives.</title>
        <authorList>
            <person name="Hosaka K."/>
        </authorList>
    </citation>
    <scope>NUCLEOTIDE SEQUENCE</scope>
    <source>
        <tissue evidence="1">Young leaves</tissue>
    </source>
</reference>
<gene>
    <name evidence="1" type="ORF">MTR67_030316</name>
</gene>
<dbReference type="AlphaFoldDB" id="A0AAF0R7G9"/>
<proteinExistence type="predicted"/>
<accession>A0AAF0R7G9</accession>
<dbReference type="Proteomes" id="UP001234989">
    <property type="component" value="Chromosome 7"/>
</dbReference>
<dbReference type="EMBL" id="CP133618">
    <property type="protein sequence ID" value="WMV36931.1"/>
    <property type="molecule type" value="Genomic_DNA"/>
</dbReference>
<protein>
    <submittedName>
        <fullName evidence="1">Uncharacterized protein</fullName>
    </submittedName>
</protein>
<evidence type="ECO:0000313" key="2">
    <source>
        <dbReference type="Proteomes" id="UP001234989"/>
    </source>
</evidence>
<name>A0AAF0R7G9_SOLVR</name>
<sequence>MPVGLHLMMMQIKVPRASIRFTVDPIEYFRVSGEPLCISEDSVILFSQVLFY</sequence>
<evidence type="ECO:0000313" key="1">
    <source>
        <dbReference type="EMBL" id="WMV36931.1"/>
    </source>
</evidence>
<keyword evidence="2" id="KW-1185">Reference proteome</keyword>